<reference evidence="9 10" key="1">
    <citation type="submission" date="2021-05" db="EMBL/GenBank/DDBJ databases">
        <title>Genome Assembly of Synthetic Allotetraploid Brassica napus Reveals Homoeologous Exchanges between Subgenomes.</title>
        <authorList>
            <person name="Davis J.T."/>
        </authorList>
    </citation>
    <scope>NUCLEOTIDE SEQUENCE [LARGE SCALE GENOMIC DNA]</scope>
    <source>
        <strain evidence="10">cv. Da-Ae</strain>
        <tissue evidence="9">Seedling</tissue>
    </source>
</reference>
<organism evidence="9 10">
    <name type="scientific">Brassica napus</name>
    <name type="common">Rape</name>
    <dbReference type="NCBI Taxonomy" id="3708"/>
    <lineage>
        <taxon>Eukaryota</taxon>
        <taxon>Viridiplantae</taxon>
        <taxon>Streptophyta</taxon>
        <taxon>Embryophyta</taxon>
        <taxon>Tracheophyta</taxon>
        <taxon>Spermatophyta</taxon>
        <taxon>Magnoliopsida</taxon>
        <taxon>eudicotyledons</taxon>
        <taxon>Gunneridae</taxon>
        <taxon>Pentapetalae</taxon>
        <taxon>rosids</taxon>
        <taxon>malvids</taxon>
        <taxon>Brassicales</taxon>
        <taxon>Brassicaceae</taxon>
        <taxon>Brassiceae</taxon>
        <taxon>Brassica</taxon>
    </lineage>
</organism>
<keyword evidence="8" id="KW-0472">Membrane</keyword>
<evidence type="ECO:0000256" key="6">
    <source>
        <dbReference type="ARBA" id="ARBA00022989"/>
    </source>
</evidence>
<dbReference type="InterPro" id="IPR007512">
    <property type="entry name" value="Mic10"/>
</dbReference>
<dbReference type="PANTHER" id="PTHR21304">
    <property type="entry name" value="MICOS COMPLEX SUBUNIT MIC10"/>
    <property type="match status" value="1"/>
</dbReference>
<name>A0ABQ7YK58_BRANA</name>
<feature type="non-terminal residue" evidence="9">
    <location>
        <position position="1"/>
    </location>
</feature>
<accession>A0ABQ7YK58</accession>
<evidence type="ECO:0008006" key="11">
    <source>
        <dbReference type="Google" id="ProtNLM"/>
    </source>
</evidence>
<comment type="similarity">
    <text evidence="3">Belongs to the MICOS complex subunit Mic10 family.</text>
</comment>
<evidence type="ECO:0000256" key="2">
    <source>
        <dbReference type="ARBA" id="ARBA00004273"/>
    </source>
</evidence>
<evidence type="ECO:0000313" key="10">
    <source>
        <dbReference type="Proteomes" id="UP000824890"/>
    </source>
</evidence>
<evidence type="ECO:0000256" key="8">
    <source>
        <dbReference type="ARBA" id="ARBA00023136"/>
    </source>
</evidence>
<evidence type="ECO:0000313" key="9">
    <source>
        <dbReference type="EMBL" id="KAH0868611.1"/>
    </source>
</evidence>
<keyword evidence="4" id="KW-0812">Transmembrane</keyword>
<keyword evidence="6" id="KW-1133">Transmembrane helix</keyword>
<evidence type="ECO:0000256" key="4">
    <source>
        <dbReference type="ARBA" id="ARBA00022692"/>
    </source>
</evidence>
<proteinExistence type="inferred from homology"/>
<dbReference type="EMBL" id="JAGKQM010000017">
    <property type="protein sequence ID" value="KAH0868611.1"/>
    <property type="molecule type" value="Genomic_DNA"/>
</dbReference>
<evidence type="ECO:0000256" key="1">
    <source>
        <dbReference type="ARBA" id="ARBA00002689"/>
    </source>
</evidence>
<dbReference type="Pfam" id="PF04418">
    <property type="entry name" value="DUF543"/>
    <property type="match status" value="1"/>
</dbReference>
<keyword evidence="5" id="KW-0999">Mitochondrion inner membrane</keyword>
<evidence type="ECO:0000256" key="3">
    <source>
        <dbReference type="ARBA" id="ARBA00006792"/>
    </source>
</evidence>
<comment type="caution">
    <text evidence="9">The sequence shown here is derived from an EMBL/GenBank/DDBJ whole genome shotgun (WGS) entry which is preliminary data.</text>
</comment>
<dbReference type="PANTHER" id="PTHR21304:SF11">
    <property type="entry name" value="MICOS COMPLEX SUBUNIT MIC10"/>
    <property type="match status" value="1"/>
</dbReference>
<gene>
    <name evidence="9" type="ORF">HID58_075633</name>
</gene>
<keyword evidence="10" id="KW-1185">Reference proteome</keyword>
<evidence type="ECO:0000256" key="7">
    <source>
        <dbReference type="ARBA" id="ARBA00023128"/>
    </source>
</evidence>
<evidence type="ECO:0000256" key="5">
    <source>
        <dbReference type="ARBA" id="ARBA00022792"/>
    </source>
</evidence>
<keyword evidence="7" id="KW-0496">Mitochondrion</keyword>
<sequence length="155" mass="17255">EKKSNRKKKMEKKSNGESDVNGKWDACIDLTARRVVCSSLGGAFAGLLFFSSCVDLFPIRITIINFHAGSPVTRWASTAFGAGIGIGSAYADCSRFFDSSSSATSPKSIETSYFVCLSLLLYALDCVWESLLHRFFGSFSFFAFFGKQYWKLNKW</sequence>
<protein>
    <recommendedName>
        <fullName evidence="11">Mitochondrial import inner membrane translocase subunit TIM22</fullName>
    </recommendedName>
</protein>
<dbReference type="Proteomes" id="UP000824890">
    <property type="component" value="Unassembled WGS sequence"/>
</dbReference>
<comment type="subcellular location">
    <subcellularLocation>
        <location evidence="2">Mitochondrion inner membrane</location>
    </subcellularLocation>
</comment>
<comment type="function">
    <text evidence="1">Component of the MICOS complex, a large protein complex of the mitochondrial inner membrane that plays crucial roles in the maintenance of crista junctions, inner membrane architecture, and formation of contact sites to the outer membrane.</text>
</comment>